<keyword evidence="2" id="KW-1185">Reference proteome</keyword>
<evidence type="ECO:0000313" key="2">
    <source>
        <dbReference type="Proteomes" id="UP000017984"/>
    </source>
</evidence>
<proteinExistence type="predicted"/>
<accession>V6KWW0</accession>
<evidence type="ECO:0000313" key="1">
    <source>
        <dbReference type="EMBL" id="EST36645.1"/>
    </source>
</evidence>
<protein>
    <submittedName>
        <fullName evidence="1">Uncharacterized protein</fullName>
    </submittedName>
</protein>
<dbReference type="Proteomes" id="UP000017984">
    <property type="component" value="Chromosome"/>
</dbReference>
<dbReference type="PATRIC" id="fig|1352936.5.peg.169"/>
<sequence>MKSTRFGPLPAHIAARCAPIELDQNTGARLTGIACDFSARLLESVCGIDGVSPTRGH</sequence>
<name>V6KWW0_STRRC</name>
<dbReference type="EMBL" id="AWQX01000006">
    <property type="protein sequence ID" value="EST36645.1"/>
    <property type="molecule type" value="Genomic_DNA"/>
</dbReference>
<comment type="caution">
    <text evidence="1">The sequence shown here is derived from an EMBL/GenBank/DDBJ whole genome shotgun (WGS) entry which is preliminary data.</text>
</comment>
<gene>
    <name evidence="1" type="ORF">M878_00695</name>
</gene>
<organism evidence="1 2">
    <name type="scientific">Streptomyces roseochromogenus subsp. oscitans DS 12.976</name>
    <dbReference type="NCBI Taxonomy" id="1352936"/>
    <lineage>
        <taxon>Bacteria</taxon>
        <taxon>Bacillati</taxon>
        <taxon>Actinomycetota</taxon>
        <taxon>Actinomycetes</taxon>
        <taxon>Kitasatosporales</taxon>
        <taxon>Streptomycetaceae</taxon>
        <taxon>Streptomyces</taxon>
    </lineage>
</organism>
<dbReference type="STRING" id="1352936.M878_00695"/>
<reference evidence="1 2" key="1">
    <citation type="journal article" date="2014" name="Genome Announc.">
        <title>Draft Genome Sequence of Streptomyces roseochromogenes subsp. oscitans DS 12.976, Producer of the Aminocoumarin Antibiotic Clorobiocin.</title>
        <authorList>
            <person name="Ruckert C."/>
            <person name="Kalinowski J."/>
            <person name="Heide L."/>
            <person name="Apel A.K."/>
        </authorList>
    </citation>
    <scope>NUCLEOTIDE SEQUENCE [LARGE SCALE GENOMIC DNA]</scope>
    <source>
        <strain evidence="1 2">DS 12.976</strain>
    </source>
</reference>
<dbReference type="AlphaFoldDB" id="V6KWW0"/>
<dbReference type="HOGENOM" id="CLU_2994844_0_0_11"/>